<evidence type="ECO:0000313" key="2">
    <source>
        <dbReference type="EMBL" id="MBB5844352.1"/>
    </source>
</evidence>
<dbReference type="AlphaFoldDB" id="A0A841AQY2"/>
<feature type="transmembrane region" description="Helical" evidence="1">
    <location>
        <begin position="250"/>
        <end position="268"/>
    </location>
</feature>
<feature type="transmembrane region" description="Helical" evidence="1">
    <location>
        <begin position="127"/>
        <end position="146"/>
    </location>
</feature>
<evidence type="ECO:0000313" key="3">
    <source>
        <dbReference type="Proteomes" id="UP000536685"/>
    </source>
</evidence>
<name>A0A841AQY2_9MICO</name>
<dbReference type="Proteomes" id="UP000536685">
    <property type="component" value="Unassembled WGS sequence"/>
</dbReference>
<keyword evidence="1" id="KW-0472">Membrane</keyword>
<evidence type="ECO:0008006" key="4">
    <source>
        <dbReference type="Google" id="ProtNLM"/>
    </source>
</evidence>
<keyword evidence="3" id="KW-1185">Reference proteome</keyword>
<proteinExistence type="predicted"/>
<feature type="transmembrane region" description="Helical" evidence="1">
    <location>
        <begin position="54"/>
        <end position="70"/>
    </location>
</feature>
<feature type="transmembrane region" description="Helical" evidence="1">
    <location>
        <begin position="155"/>
        <end position="175"/>
    </location>
</feature>
<feature type="transmembrane region" description="Helical" evidence="1">
    <location>
        <begin position="217"/>
        <end position="238"/>
    </location>
</feature>
<organism evidence="2 3">
    <name type="scientific">Conyzicola lurida</name>
    <dbReference type="NCBI Taxonomy" id="1172621"/>
    <lineage>
        <taxon>Bacteria</taxon>
        <taxon>Bacillati</taxon>
        <taxon>Actinomycetota</taxon>
        <taxon>Actinomycetes</taxon>
        <taxon>Micrococcales</taxon>
        <taxon>Microbacteriaceae</taxon>
        <taxon>Conyzicola</taxon>
    </lineage>
</organism>
<reference evidence="2 3" key="1">
    <citation type="submission" date="2020-08" db="EMBL/GenBank/DDBJ databases">
        <title>Sequencing the genomes of 1000 actinobacteria strains.</title>
        <authorList>
            <person name="Klenk H.-P."/>
        </authorList>
    </citation>
    <scope>NUCLEOTIDE SEQUENCE [LARGE SCALE GENOMIC DNA]</scope>
    <source>
        <strain evidence="2 3">DSM 105784</strain>
    </source>
</reference>
<comment type="caution">
    <text evidence="2">The sequence shown here is derived from an EMBL/GenBank/DDBJ whole genome shotgun (WGS) entry which is preliminary data.</text>
</comment>
<sequence>MSSVSTSLQRTYRNLRIGIAGTVVLIVVSVGVTAASTGLLPSISAYYYTPARNVFVGALIAAAVAILAISGRGVQRALLDAAGLFAPLIALVPAPVREGTIPGYDLACDAGESCVPPSVIPDIDVGVATYLIAGAAAVVVSIALFARDGSLPRRILSIAVAVVVFAAVLVAWLGAREAFIGSAHFVAAALFFGLVAAAAVANVVAPVQLERPPLWHRVLYSVVAVGMVVDIVVIAVAIRAGDTGRGPLPPVLVGEFVALALFVVFWVLQSAEKWADEDPAVAAQRAL</sequence>
<dbReference type="EMBL" id="JACHMJ010000001">
    <property type="protein sequence ID" value="MBB5844352.1"/>
    <property type="molecule type" value="Genomic_DNA"/>
</dbReference>
<evidence type="ECO:0000256" key="1">
    <source>
        <dbReference type="SAM" id="Phobius"/>
    </source>
</evidence>
<keyword evidence="1" id="KW-0812">Transmembrane</keyword>
<gene>
    <name evidence="2" type="ORF">HD599_002675</name>
</gene>
<accession>A0A841AQY2</accession>
<feature type="transmembrane region" description="Helical" evidence="1">
    <location>
        <begin position="181"/>
        <end position="205"/>
    </location>
</feature>
<protein>
    <recommendedName>
        <fullName evidence="4">DUF998 domain-containing protein</fullName>
    </recommendedName>
</protein>
<feature type="transmembrane region" description="Helical" evidence="1">
    <location>
        <begin position="77"/>
        <end position="96"/>
    </location>
</feature>
<keyword evidence="1" id="KW-1133">Transmembrane helix</keyword>
<dbReference type="RefSeq" id="WP_184238414.1">
    <property type="nucleotide sequence ID" value="NZ_JACHMJ010000001.1"/>
</dbReference>
<feature type="transmembrane region" description="Helical" evidence="1">
    <location>
        <begin position="21"/>
        <end position="48"/>
    </location>
</feature>